<evidence type="ECO:0000256" key="2">
    <source>
        <dbReference type="ARBA" id="ARBA00022737"/>
    </source>
</evidence>
<gene>
    <name evidence="3" type="ORF">NQ314_017739</name>
</gene>
<evidence type="ECO:0000313" key="3">
    <source>
        <dbReference type="EMBL" id="KAJ8929575.1"/>
    </source>
</evidence>
<dbReference type="InterPro" id="IPR048720">
    <property type="entry name" value="PROPPIN"/>
</dbReference>
<reference evidence="3" key="1">
    <citation type="journal article" date="2023" name="Insect Mol. Biol.">
        <title>Genome sequencing provides insights into the evolution of gene families encoding plant cell wall-degrading enzymes in longhorned beetles.</title>
        <authorList>
            <person name="Shin N.R."/>
            <person name="Okamura Y."/>
            <person name="Kirsch R."/>
            <person name="Pauchet Y."/>
        </authorList>
    </citation>
    <scope>NUCLEOTIDE SEQUENCE</scope>
    <source>
        <strain evidence="3">RBIC_L_NR</strain>
    </source>
</reference>
<proteinExistence type="predicted"/>
<evidence type="ECO:0000256" key="1">
    <source>
        <dbReference type="ARBA" id="ARBA00022574"/>
    </source>
</evidence>
<accession>A0AAV8WS19</accession>
<protein>
    <submittedName>
        <fullName evidence="3">Uncharacterized protein</fullName>
    </submittedName>
</protein>
<organism evidence="3 4">
    <name type="scientific">Rhamnusium bicolor</name>
    <dbReference type="NCBI Taxonomy" id="1586634"/>
    <lineage>
        <taxon>Eukaryota</taxon>
        <taxon>Metazoa</taxon>
        <taxon>Ecdysozoa</taxon>
        <taxon>Arthropoda</taxon>
        <taxon>Hexapoda</taxon>
        <taxon>Insecta</taxon>
        <taxon>Pterygota</taxon>
        <taxon>Neoptera</taxon>
        <taxon>Endopterygota</taxon>
        <taxon>Coleoptera</taxon>
        <taxon>Polyphaga</taxon>
        <taxon>Cucujiformia</taxon>
        <taxon>Chrysomeloidea</taxon>
        <taxon>Cerambycidae</taxon>
        <taxon>Lepturinae</taxon>
        <taxon>Rhagiini</taxon>
        <taxon>Rhamnusium</taxon>
    </lineage>
</organism>
<dbReference type="PANTHER" id="PTHR11227">
    <property type="entry name" value="WD-REPEAT PROTEIN INTERACTING WITH PHOSPHOINOSIDES WIPI -RELATED"/>
    <property type="match status" value="1"/>
</dbReference>
<keyword evidence="4" id="KW-1185">Reference proteome</keyword>
<dbReference type="Proteomes" id="UP001162156">
    <property type="component" value="Unassembled WGS sequence"/>
</dbReference>
<dbReference type="AlphaFoldDB" id="A0AAV8WS19"/>
<evidence type="ECO:0000313" key="4">
    <source>
        <dbReference type="Proteomes" id="UP001162156"/>
    </source>
</evidence>
<keyword evidence="2" id="KW-0677">Repeat</keyword>
<sequence length="79" mass="9171">MNVGCFACATTTGFRIYNCDPLKEKERQDFDNGGLSYVEMLFRCNYLALVDGGSKPLYPTNRVMVWDVFKENYSHLFRI</sequence>
<dbReference type="EMBL" id="JANEYF010004963">
    <property type="protein sequence ID" value="KAJ8929575.1"/>
    <property type="molecule type" value="Genomic_DNA"/>
</dbReference>
<name>A0AAV8WS19_9CUCU</name>
<comment type="caution">
    <text evidence="3">The sequence shown here is derived from an EMBL/GenBank/DDBJ whole genome shotgun (WGS) entry which is preliminary data.</text>
</comment>
<keyword evidence="1" id="KW-0853">WD repeat</keyword>